<dbReference type="InterPro" id="IPR001736">
    <property type="entry name" value="PLipase_D/transphosphatidylase"/>
</dbReference>
<keyword evidence="15" id="KW-1185">Reference proteome</keyword>
<dbReference type="PANTHER" id="PTHR21248">
    <property type="entry name" value="CARDIOLIPIN SYNTHASE"/>
    <property type="match status" value="1"/>
</dbReference>
<feature type="active site" evidence="11">
    <location>
        <position position="225"/>
    </location>
</feature>
<dbReference type="PROSITE" id="PS50035">
    <property type="entry name" value="PLD"/>
    <property type="match status" value="2"/>
</dbReference>
<feature type="transmembrane region" description="Helical" evidence="11">
    <location>
        <begin position="30"/>
        <end position="51"/>
    </location>
</feature>
<keyword evidence="1 11" id="KW-1003">Cell membrane</keyword>
<evidence type="ECO:0000256" key="2">
    <source>
        <dbReference type="ARBA" id="ARBA00022516"/>
    </source>
</evidence>
<dbReference type="SMART" id="SM00155">
    <property type="entry name" value="PLDc"/>
    <property type="match status" value="2"/>
</dbReference>
<keyword evidence="10 11" id="KW-1208">Phospholipid metabolism</keyword>
<evidence type="ECO:0000256" key="1">
    <source>
        <dbReference type="ARBA" id="ARBA00022475"/>
    </source>
</evidence>
<feature type="domain" description="PLD phosphodiesterase" evidence="13">
    <location>
        <begin position="213"/>
        <end position="240"/>
    </location>
</feature>
<dbReference type="Gene3D" id="3.30.870.10">
    <property type="entry name" value="Endonuclease Chain A"/>
    <property type="match status" value="2"/>
</dbReference>
<accession>A0A0D7X5H2</accession>
<feature type="domain" description="PLD phosphodiesterase" evidence="13">
    <location>
        <begin position="389"/>
        <end position="416"/>
    </location>
</feature>
<dbReference type="InterPro" id="IPR030874">
    <property type="entry name" value="Cardiolipin_synth_Firmi"/>
</dbReference>
<dbReference type="AlphaFoldDB" id="A0A0D7X5H2"/>
<evidence type="ECO:0000256" key="6">
    <source>
        <dbReference type="ARBA" id="ARBA00022989"/>
    </source>
</evidence>
<evidence type="ECO:0000256" key="3">
    <source>
        <dbReference type="ARBA" id="ARBA00022679"/>
    </source>
</evidence>
<evidence type="ECO:0000256" key="5">
    <source>
        <dbReference type="ARBA" id="ARBA00022737"/>
    </source>
</evidence>
<dbReference type="PANTHER" id="PTHR21248:SF20">
    <property type="entry name" value="CARDIOLIPIN SYNTHASE YWIE-RELATED"/>
    <property type="match status" value="1"/>
</dbReference>
<evidence type="ECO:0000256" key="9">
    <source>
        <dbReference type="ARBA" id="ARBA00023209"/>
    </source>
</evidence>
<dbReference type="CDD" id="cd09110">
    <property type="entry name" value="PLDc_CLS_1"/>
    <property type="match status" value="1"/>
</dbReference>
<keyword evidence="9 11" id="KW-0594">Phospholipid biosynthesis</keyword>
<keyword evidence="2 11" id="KW-0444">Lipid biosynthesis</keyword>
<keyword evidence="6 11" id="KW-1133">Transmembrane helix</keyword>
<feature type="active site" evidence="11">
    <location>
        <position position="218"/>
    </location>
</feature>
<dbReference type="InterPro" id="IPR022924">
    <property type="entry name" value="Cardiolipin_synthase"/>
</dbReference>
<evidence type="ECO:0000256" key="11">
    <source>
        <dbReference type="HAMAP-Rule" id="MF_01916"/>
    </source>
</evidence>
<reference evidence="14 15" key="1">
    <citation type="submission" date="2014-11" db="EMBL/GenBank/DDBJ databases">
        <title>Draft Genome Sequences of Paenibacillus polymyxa NRRL B-30509 and Paenibacillus terrae NRRL B-30644, Strains from a Poultry Environment that Produce Tridecaptin A and Paenicidins.</title>
        <authorList>
            <person name="van Belkum M.J."/>
            <person name="Lohans C.T."/>
            <person name="Vederas J.C."/>
        </authorList>
    </citation>
    <scope>NUCLEOTIDE SEQUENCE [LARGE SCALE GENOMIC DNA]</scope>
    <source>
        <strain evidence="14 15">NRRL B-30644</strain>
    </source>
</reference>
<keyword evidence="4 11" id="KW-0812">Transmembrane</keyword>
<dbReference type="HAMAP" id="MF_01916">
    <property type="entry name" value="Cardiolipin_synth_Cls"/>
    <property type="match status" value="1"/>
</dbReference>
<comment type="subcellular location">
    <subcellularLocation>
        <location evidence="11">Cell membrane</location>
        <topology evidence="11">Multi-pass membrane protein</topology>
    </subcellularLocation>
</comment>
<name>A0A0D7X5H2_9BACL</name>
<dbReference type="PATRIC" id="fig|159743.3.peg.1217"/>
<feature type="active site" evidence="11">
    <location>
        <position position="394"/>
    </location>
</feature>
<evidence type="ECO:0000313" key="15">
    <source>
        <dbReference type="Proteomes" id="UP000032534"/>
    </source>
</evidence>
<feature type="active site" evidence="11">
    <location>
        <position position="220"/>
    </location>
</feature>
<feature type="active site" evidence="11">
    <location>
        <position position="396"/>
    </location>
</feature>
<dbReference type="FunFam" id="3.30.870.10:FF:000014">
    <property type="entry name" value="Cardiolipin synthase"/>
    <property type="match status" value="1"/>
</dbReference>
<comment type="catalytic activity">
    <reaction evidence="11">
        <text>2 a 1,2-diacyl-sn-glycero-3-phospho-(1'-sn-glycerol) = a cardiolipin + glycerol</text>
        <dbReference type="Rhea" id="RHEA:31451"/>
        <dbReference type="ChEBI" id="CHEBI:17754"/>
        <dbReference type="ChEBI" id="CHEBI:62237"/>
        <dbReference type="ChEBI" id="CHEBI:64716"/>
    </reaction>
</comment>
<keyword evidence="7 11" id="KW-0443">Lipid metabolism</keyword>
<evidence type="ECO:0000313" key="14">
    <source>
        <dbReference type="EMBL" id="KJD46504.1"/>
    </source>
</evidence>
<evidence type="ECO:0000259" key="13">
    <source>
        <dbReference type="PROSITE" id="PS50035"/>
    </source>
</evidence>
<dbReference type="EC" id="2.7.8.-" evidence="11 12"/>
<keyword evidence="8 11" id="KW-0472">Membrane</keyword>
<evidence type="ECO:0000256" key="12">
    <source>
        <dbReference type="NCBIfam" id="TIGR04265"/>
    </source>
</evidence>
<dbReference type="GO" id="GO:0008808">
    <property type="term" value="F:cardiolipin synthase activity"/>
    <property type="evidence" value="ECO:0007669"/>
    <property type="project" value="UniProtKB-UniRule"/>
</dbReference>
<comment type="caution">
    <text evidence="14">The sequence shown here is derived from an EMBL/GenBank/DDBJ whole genome shotgun (WGS) entry which is preliminary data.</text>
</comment>
<feature type="active site" evidence="11">
    <location>
        <position position="401"/>
    </location>
</feature>
<dbReference type="RefSeq" id="WP_044645195.1">
    <property type="nucleotide sequence ID" value="NZ_JTHP01000007.1"/>
</dbReference>
<comment type="caution">
    <text evidence="11">Lacks conserved residue(s) required for the propagation of feature annotation.</text>
</comment>
<dbReference type="Pfam" id="PF13091">
    <property type="entry name" value="PLDc_2"/>
    <property type="match status" value="2"/>
</dbReference>
<keyword evidence="5" id="KW-0677">Repeat</keyword>
<dbReference type="OrthoDB" id="9762009at2"/>
<dbReference type="NCBIfam" id="TIGR04265">
    <property type="entry name" value="bac_cardiolipin"/>
    <property type="match status" value="1"/>
</dbReference>
<evidence type="ECO:0000256" key="7">
    <source>
        <dbReference type="ARBA" id="ARBA00023098"/>
    </source>
</evidence>
<gene>
    <name evidence="14" type="ORF">QD47_05645</name>
</gene>
<dbReference type="CDD" id="cd09112">
    <property type="entry name" value="PLDc_CLS_2"/>
    <property type="match status" value="1"/>
</dbReference>
<evidence type="ECO:0000256" key="10">
    <source>
        <dbReference type="ARBA" id="ARBA00023264"/>
    </source>
</evidence>
<evidence type="ECO:0000256" key="8">
    <source>
        <dbReference type="ARBA" id="ARBA00023136"/>
    </source>
</evidence>
<comment type="similarity">
    <text evidence="11">Belongs to the phospholipase D family. Cardiolipin synthase subfamily.</text>
</comment>
<proteinExistence type="inferred from homology"/>
<dbReference type="GO" id="GO:0032049">
    <property type="term" value="P:cardiolipin biosynthetic process"/>
    <property type="evidence" value="ECO:0007669"/>
    <property type="project" value="UniProtKB-UniRule"/>
</dbReference>
<dbReference type="EMBL" id="JTHP01000007">
    <property type="protein sequence ID" value="KJD46504.1"/>
    <property type="molecule type" value="Genomic_DNA"/>
</dbReference>
<comment type="function">
    <text evidence="11">Catalyzes the reversible phosphatidyl group transfer from one phosphatidylglycerol molecule to another to form cardiolipin (CL) (diphosphatidylglycerol) and glycerol.</text>
</comment>
<organism evidence="14 15">
    <name type="scientific">Paenibacillus terrae</name>
    <dbReference type="NCBI Taxonomy" id="159743"/>
    <lineage>
        <taxon>Bacteria</taxon>
        <taxon>Bacillati</taxon>
        <taxon>Bacillota</taxon>
        <taxon>Bacilli</taxon>
        <taxon>Bacillales</taxon>
        <taxon>Paenibacillaceae</taxon>
        <taxon>Paenibacillus</taxon>
    </lineage>
</organism>
<dbReference type="GO" id="GO:0005886">
    <property type="term" value="C:plasma membrane"/>
    <property type="evidence" value="ECO:0007669"/>
    <property type="project" value="UniProtKB-SubCell"/>
</dbReference>
<keyword evidence="3 11" id="KW-0808">Transferase</keyword>
<dbReference type="Proteomes" id="UP000032534">
    <property type="component" value="Unassembled WGS sequence"/>
</dbReference>
<protein>
    <recommendedName>
        <fullName evidence="11 12">Cardiolipin synthase</fullName>
        <shortName evidence="11">CL synthase</shortName>
        <ecNumber evidence="11 12">2.7.8.-</ecNumber>
    </recommendedName>
</protein>
<evidence type="ECO:0000256" key="4">
    <source>
        <dbReference type="ARBA" id="ARBA00022692"/>
    </source>
</evidence>
<dbReference type="InterPro" id="IPR025202">
    <property type="entry name" value="PLD-like_dom"/>
</dbReference>
<sequence length="476" mass="55160">MLWLLLVLIVFIFQTGTILLFEFRKPSKAVAWLFILFCFPLIGFVVYYFVAQDYKKRKMVRKGGSQLFREFRERLWSQSRVIENVEQMHNPHFKQQERLFNQLIRMSENPLTGCNRTRVLTNGEETFEAMLTALERAQHHIHVEFYIFRADDIGTRFQEVMIRKAREGVKVRFVVDGVGSYNLPYSFIRACSEAGVEFHYFLPPFFATLDRRINYRNHRKIVVVDGLIGFVGGINVGDDYLGQYPKVGFWRDTHLQIEGDSVYFLQNAFLSDWKLASGERLMDENLFPPHTCEGDEEVQILSSGPDQVWDTIQEMCFGALAVAKKRIWITTPYFIPDLGIYEALKLAAVSGVDVRIIIPYKSDSKLVHLASLSYVQELLEAGVEFYQYRKGFIHAKIIIVDDLLGSVGTANMDMRSFFYNFELTAVLFARSALEHLSADFEEDLSNSSHIDLKVFRRRPRLQKTAEILARMLSPLL</sequence>
<dbReference type="SUPFAM" id="SSF56024">
    <property type="entry name" value="Phospholipase D/nuclease"/>
    <property type="match status" value="2"/>
</dbReference>